<dbReference type="PROSITE" id="PS00063">
    <property type="entry name" value="ALDOKETO_REDUCTASE_3"/>
    <property type="match status" value="1"/>
</dbReference>
<feature type="domain" description="NADP-dependent oxidoreductase" evidence="7">
    <location>
        <begin position="21"/>
        <end position="260"/>
    </location>
</feature>
<dbReference type="RefSeq" id="WP_015641626.1">
    <property type="nucleotide sequence ID" value="NC_021219.1"/>
</dbReference>
<evidence type="ECO:0000313" key="9">
    <source>
        <dbReference type="Proteomes" id="UP000013893"/>
    </source>
</evidence>
<dbReference type="SUPFAM" id="SSF51430">
    <property type="entry name" value="NAD(P)-linked oxidoreductase"/>
    <property type="match status" value="1"/>
</dbReference>
<evidence type="ECO:0000259" key="7">
    <source>
        <dbReference type="Pfam" id="PF00248"/>
    </source>
</evidence>
<dbReference type="InterPro" id="IPR023210">
    <property type="entry name" value="NADP_OxRdtase_dom"/>
</dbReference>
<dbReference type="STRING" id="1332188.L336_0470"/>
<evidence type="ECO:0000256" key="6">
    <source>
        <dbReference type="PIRSR" id="PIRSR000097-3"/>
    </source>
</evidence>
<dbReference type="PROSITE" id="PS00798">
    <property type="entry name" value="ALDOKETO_REDUCTASE_1"/>
    <property type="match status" value="1"/>
</dbReference>
<organism evidence="8 9">
    <name type="scientific">Candidatus Saccharimonas aalborgensis</name>
    <dbReference type="NCBI Taxonomy" id="1332188"/>
    <lineage>
        <taxon>Bacteria</taxon>
        <taxon>Candidatus Saccharimonadota</taxon>
        <taxon>Candidatus Saccharimonadia</taxon>
        <taxon>Candidatus Saccharimonadales</taxon>
        <taxon>Candidatus Saccharimonadaceae</taxon>
        <taxon>Candidatus Saccharimonas</taxon>
    </lineage>
</organism>
<evidence type="ECO:0000256" key="3">
    <source>
        <dbReference type="ARBA" id="ARBA00023002"/>
    </source>
</evidence>
<dbReference type="PANTHER" id="PTHR43827:SF3">
    <property type="entry name" value="NADP-DEPENDENT OXIDOREDUCTASE DOMAIN-CONTAINING PROTEIN"/>
    <property type="match status" value="1"/>
</dbReference>
<name>R4PY69_9BACT</name>
<dbReference type="FunFam" id="3.20.20.100:FF:000015">
    <property type="entry name" value="Oxidoreductase, aldo/keto reductase family"/>
    <property type="match status" value="1"/>
</dbReference>
<dbReference type="OrthoDB" id="9804790at2"/>
<evidence type="ECO:0000256" key="1">
    <source>
        <dbReference type="ARBA" id="ARBA00007905"/>
    </source>
</evidence>
<keyword evidence="2" id="KW-0521">NADP</keyword>
<protein>
    <submittedName>
        <fullName evidence="8">Glyoxal reductase</fullName>
        <ecNumber evidence="8">1.1.1.-</ecNumber>
        <ecNumber evidence="8">1.1.1.283</ecNumber>
    </submittedName>
</protein>
<reference evidence="8 9" key="1">
    <citation type="journal article" date="2013" name="Nat. Biotechnol.">
        <title>Genome sequences of rare, uncultured bacteria obtained by differential coverage binning of multiple metagenomes.</title>
        <authorList>
            <person name="Albertsen M."/>
            <person name="Hugenholtz P."/>
            <person name="Skarshewski A."/>
            <person name="Nielsen K.L."/>
            <person name="Tyson G.W."/>
            <person name="Nielsen P.H."/>
        </authorList>
    </citation>
    <scope>NUCLEOTIDE SEQUENCE [LARGE SCALE GENOMIC DNA]</scope>
    <source>
        <strain evidence="8">TM71</strain>
    </source>
</reference>
<dbReference type="PANTHER" id="PTHR43827">
    <property type="entry name" value="2,5-DIKETO-D-GLUCONIC ACID REDUCTASE"/>
    <property type="match status" value="1"/>
</dbReference>
<evidence type="ECO:0000313" key="8">
    <source>
        <dbReference type="EMBL" id="AGL62176.1"/>
    </source>
</evidence>
<dbReference type="PATRIC" id="fig|1332188.3.peg.462"/>
<accession>R4PY69</accession>
<proteinExistence type="inferred from homology"/>
<dbReference type="InterPro" id="IPR036812">
    <property type="entry name" value="NAD(P)_OxRdtase_dom_sf"/>
</dbReference>
<dbReference type="Proteomes" id="UP000013893">
    <property type="component" value="Chromosome"/>
</dbReference>
<evidence type="ECO:0000256" key="5">
    <source>
        <dbReference type="PIRSR" id="PIRSR000097-2"/>
    </source>
</evidence>
<evidence type="ECO:0000256" key="4">
    <source>
        <dbReference type="PIRSR" id="PIRSR000097-1"/>
    </source>
</evidence>
<dbReference type="AlphaFoldDB" id="R4PY69"/>
<dbReference type="GO" id="GO:0043892">
    <property type="term" value="F:methylglyoxal reductase (NADPH) activity"/>
    <property type="evidence" value="ECO:0007669"/>
    <property type="project" value="UniProtKB-EC"/>
</dbReference>
<dbReference type="PIRSF" id="PIRSF000097">
    <property type="entry name" value="AKR"/>
    <property type="match status" value="1"/>
</dbReference>
<dbReference type="KEGG" id="saal:L336_0470"/>
<dbReference type="PRINTS" id="PR00069">
    <property type="entry name" value="ALDKETRDTASE"/>
</dbReference>
<comment type="similarity">
    <text evidence="1">Belongs to the aldo/keto reductase family.</text>
</comment>
<keyword evidence="9" id="KW-1185">Reference proteome</keyword>
<dbReference type="EMBL" id="CP005957">
    <property type="protein sequence ID" value="AGL62176.1"/>
    <property type="molecule type" value="Genomic_DNA"/>
</dbReference>
<sequence>MTKVPTVTLYNGVQMPALGFGVFQMTNEEAEQSVYDALQAGYRLIDTAQSYQNEEAVGRGIKRSGVPREDIFLTTKLWLADATYEKTKEAFQRSLDKLGVEYVDLYLIHQPYNDVFGAWRAMEELYEAGKVKAIGVSNFTSVKVVDFVLNNKIKPMVNQIETHPFNQQAEARKILDEYGIIHEGWAPFAEGRQDLFTNETLARIAKAHGKSVGQVVLRWNIQRGVVAIPKSTHKERIVENFNVFDFELSDEDMTAIAGLDENKGLFVNHDDPEFVKALYAREIK</sequence>
<dbReference type="EC" id="1.1.1.283" evidence="8"/>
<feature type="binding site" evidence="5">
    <location>
        <position position="109"/>
    </location>
    <ligand>
        <name>substrate</name>
    </ligand>
</feature>
<gene>
    <name evidence="8" type="primary">yvgN</name>
    <name evidence="8" type="ORF">L336_0470</name>
</gene>
<dbReference type="EC" id="1.1.1.-" evidence="8"/>
<dbReference type="PROSITE" id="PS00062">
    <property type="entry name" value="ALDOKETO_REDUCTASE_2"/>
    <property type="match status" value="1"/>
</dbReference>
<feature type="active site" description="Proton donor" evidence="4">
    <location>
        <position position="51"/>
    </location>
</feature>
<feature type="site" description="Lowers pKa of active site Tyr" evidence="6">
    <location>
        <position position="76"/>
    </location>
</feature>
<dbReference type="InterPro" id="IPR020471">
    <property type="entry name" value="AKR"/>
</dbReference>
<evidence type="ECO:0000256" key="2">
    <source>
        <dbReference type="ARBA" id="ARBA00022857"/>
    </source>
</evidence>
<dbReference type="CDD" id="cd19133">
    <property type="entry name" value="AKR_AKR5F1"/>
    <property type="match status" value="1"/>
</dbReference>
<dbReference type="InterPro" id="IPR018170">
    <property type="entry name" value="Aldo/ket_reductase_CS"/>
</dbReference>
<keyword evidence="3 8" id="KW-0560">Oxidoreductase</keyword>
<dbReference type="Gene3D" id="3.20.20.100">
    <property type="entry name" value="NADP-dependent oxidoreductase domain"/>
    <property type="match status" value="1"/>
</dbReference>
<dbReference type="HOGENOM" id="CLU_023205_0_1_0"/>
<dbReference type="Pfam" id="PF00248">
    <property type="entry name" value="Aldo_ket_red"/>
    <property type="match status" value="1"/>
</dbReference>